<protein>
    <recommendedName>
        <fullName evidence="5">Transcription factor domain-containing protein</fullName>
    </recommendedName>
</protein>
<gene>
    <name evidence="3" type="ORF">B0J13DRAFT_572988</name>
</gene>
<reference evidence="3" key="1">
    <citation type="journal article" date="2021" name="Nat. Commun.">
        <title>Genetic determinants of endophytism in the Arabidopsis root mycobiome.</title>
        <authorList>
            <person name="Mesny F."/>
            <person name="Miyauchi S."/>
            <person name="Thiergart T."/>
            <person name="Pickel B."/>
            <person name="Atanasova L."/>
            <person name="Karlsson M."/>
            <person name="Huettel B."/>
            <person name="Barry K.W."/>
            <person name="Haridas S."/>
            <person name="Chen C."/>
            <person name="Bauer D."/>
            <person name="Andreopoulos W."/>
            <person name="Pangilinan J."/>
            <person name="LaButti K."/>
            <person name="Riley R."/>
            <person name="Lipzen A."/>
            <person name="Clum A."/>
            <person name="Drula E."/>
            <person name="Henrissat B."/>
            <person name="Kohler A."/>
            <person name="Grigoriev I.V."/>
            <person name="Martin F.M."/>
            <person name="Hacquard S."/>
        </authorList>
    </citation>
    <scope>NUCLEOTIDE SEQUENCE</scope>
    <source>
        <strain evidence="3">MPI-CAGE-AT-0021</strain>
    </source>
</reference>
<comment type="subcellular location">
    <subcellularLocation>
        <location evidence="1">Nucleus</location>
    </subcellularLocation>
</comment>
<dbReference type="PANTHER" id="PTHR31001:SF57">
    <property type="entry name" value="ZN(II)2CYS6 TRANSCRIPTION FACTOR (EUROFUNG)"/>
    <property type="match status" value="1"/>
</dbReference>
<keyword evidence="2" id="KW-0539">Nucleus</keyword>
<dbReference type="InterPro" id="IPR050613">
    <property type="entry name" value="Sec_Metabolite_Reg"/>
</dbReference>
<evidence type="ECO:0000313" key="4">
    <source>
        <dbReference type="Proteomes" id="UP000717696"/>
    </source>
</evidence>
<evidence type="ECO:0000313" key="3">
    <source>
        <dbReference type="EMBL" id="KAH7114722.1"/>
    </source>
</evidence>
<keyword evidence="4" id="KW-1185">Reference proteome</keyword>
<name>A0A9P9ICB8_9HYPO</name>
<dbReference type="PANTHER" id="PTHR31001">
    <property type="entry name" value="UNCHARACTERIZED TRANSCRIPTIONAL REGULATORY PROTEIN"/>
    <property type="match status" value="1"/>
</dbReference>
<sequence length="312" mass="35602">MRRRVWWYLCAGDSRASEDLGIAVCNVDQSSDTYLPLNVDDNDLSPDMQDLPTLKPKWTEITFTLIKIELFSIIQQVIQTPAVSSDGVRSESSRAQVIKDFRTRLEDKYLRYCDDNVPIQRASSLLTPLILAKLEFVIQQQSSWRHGAPKSASDASEDTLISACRLLEMNLYLQRDELLKGFHWYLGTYTQYHLLTYLLWHLCVKPYGPNVERAWNALDCSFQLAEHRQLTTEPESKWTVLQLLRGKALLTRETFNAGKLNDTEAALAQGFGMAYSAGEFGDPADIRLSETWKLGMTNPADFQEWNNMGTGF</sequence>
<evidence type="ECO:0008006" key="5">
    <source>
        <dbReference type="Google" id="ProtNLM"/>
    </source>
</evidence>
<dbReference type="CDD" id="cd12148">
    <property type="entry name" value="fungal_TF_MHR"/>
    <property type="match status" value="1"/>
</dbReference>
<evidence type="ECO:0000256" key="2">
    <source>
        <dbReference type="ARBA" id="ARBA00023242"/>
    </source>
</evidence>
<dbReference type="AlphaFoldDB" id="A0A9P9ICB8"/>
<dbReference type="Proteomes" id="UP000717696">
    <property type="component" value="Unassembled WGS sequence"/>
</dbReference>
<dbReference type="EMBL" id="JAGMUU010000041">
    <property type="protein sequence ID" value="KAH7114722.1"/>
    <property type="molecule type" value="Genomic_DNA"/>
</dbReference>
<accession>A0A9P9ICB8</accession>
<organism evidence="3 4">
    <name type="scientific">Dactylonectria estremocensis</name>
    <dbReference type="NCBI Taxonomy" id="1079267"/>
    <lineage>
        <taxon>Eukaryota</taxon>
        <taxon>Fungi</taxon>
        <taxon>Dikarya</taxon>
        <taxon>Ascomycota</taxon>
        <taxon>Pezizomycotina</taxon>
        <taxon>Sordariomycetes</taxon>
        <taxon>Hypocreomycetidae</taxon>
        <taxon>Hypocreales</taxon>
        <taxon>Nectriaceae</taxon>
        <taxon>Dactylonectria</taxon>
    </lineage>
</organism>
<comment type="caution">
    <text evidence="3">The sequence shown here is derived from an EMBL/GenBank/DDBJ whole genome shotgun (WGS) entry which is preliminary data.</text>
</comment>
<dbReference type="OrthoDB" id="435881at2759"/>
<dbReference type="GO" id="GO:0005634">
    <property type="term" value="C:nucleus"/>
    <property type="evidence" value="ECO:0007669"/>
    <property type="project" value="UniProtKB-SubCell"/>
</dbReference>
<proteinExistence type="predicted"/>
<evidence type="ECO:0000256" key="1">
    <source>
        <dbReference type="ARBA" id="ARBA00004123"/>
    </source>
</evidence>